<dbReference type="PIRSF" id="PIRSF006060">
    <property type="entry name" value="AA_transporter"/>
    <property type="match status" value="1"/>
</dbReference>
<keyword evidence="2" id="KW-0813">Transport</keyword>
<feature type="transmembrane region" description="Helical" evidence="7">
    <location>
        <begin position="413"/>
        <end position="433"/>
    </location>
</feature>
<evidence type="ECO:0000256" key="7">
    <source>
        <dbReference type="SAM" id="Phobius"/>
    </source>
</evidence>
<organism evidence="8 9">
    <name type="scientific">Sphaceloma murrayae</name>
    <dbReference type="NCBI Taxonomy" id="2082308"/>
    <lineage>
        <taxon>Eukaryota</taxon>
        <taxon>Fungi</taxon>
        <taxon>Dikarya</taxon>
        <taxon>Ascomycota</taxon>
        <taxon>Pezizomycotina</taxon>
        <taxon>Dothideomycetes</taxon>
        <taxon>Dothideomycetidae</taxon>
        <taxon>Myriangiales</taxon>
        <taxon>Elsinoaceae</taxon>
        <taxon>Sphaceloma</taxon>
    </lineage>
</organism>
<feature type="compositionally biased region" description="Basic and acidic residues" evidence="6">
    <location>
        <begin position="1"/>
        <end position="24"/>
    </location>
</feature>
<dbReference type="Gene3D" id="1.20.1740.10">
    <property type="entry name" value="Amino acid/polyamine transporter I"/>
    <property type="match status" value="1"/>
</dbReference>
<feature type="transmembrane region" description="Helical" evidence="7">
    <location>
        <begin position="338"/>
        <end position="364"/>
    </location>
</feature>
<dbReference type="Pfam" id="PF13520">
    <property type="entry name" value="AA_permease_2"/>
    <property type="match status" value="1"/>
</dbReference>
<feature type="transmembrane region" description="Helical" evidence="7">
    <location>
        <begin position="51"/>
        <end position="70"/>
    </location>
</feature>
<dbReference type="PANTHER" id="PTHR45649">
    <property type="entry name" value="AMINO-ACID PERMEASE BAT1"/>
    <property type="match status" value="1"/>
</dbReference>
<protein>
    <submittedName>
        <fullName evidence="8">Choline transport protein</fullName>
    </submittedName>
</protein>
<feature type="transmembrane region" description="Helical" evidence="7">
    <location>
        <begin position="245"/>
        <end position="265"/>
    </location>
</feature>
<dbReference type="EMBL" id="NKHZ01000055">
    <property type="protein sequence ID" value="PNS16728.1"/>
    <property type="molecule type" value="Genomic_DNA"/>
</dbReference>
<evidence type="ECO:0000256" key="5">
    <source>
        <dbReference type="ARBA" id="ARBA00023136"/>
    </source>
</evidence>
<evidence type="ECO:0000256" key="3">
    <source>
        <dbReference type="ARBA" id="ARBA00022692"/>
    </source>
</evidence>
<feature type="region of interest" description="Disordered" evidence="6">
    <location>
        <begin position="1"/>
        <end position="28"/>
    </location>
</feature>
<feature type="transmembrane region" description="Helical" evidence="7">
    <location>
        <begin position="286"/>
        <end position="309"/>
    </location>
</feature>
<evidence type="ECO:0000256" key="1">
    <source>
        <dbReference type="ARBA" id="ARBA00004141"/>
    </source>
</evidence>
<dbReference type="STRING" id="2082308.A0A2K1QNM5"/>
<keyword evidence="9" id="KW-1185">Reference proteome</keyword>
<feature type="transmembrane region" description="Helical" evidence="7">
    <location>
        <begin position="453"/>
        <end position="478"/>
    </location>
</feature>
<evidence type="ECO:0000313" key="8">
    <source>
        <dbReference type="EMBL" id="PNS16728.1"/>
    </source>
</evidence>
<comment type="subcellular location">
    <subcellularLocation>
        <location evidence="1">Membrane</location>
        <topology evidence="1">Multi-pass membrane protein</topology>
    </subcellularLocation>
</comment>
<proteinExistence type="predicted"/>
<dbReference type="Proteomes" id="UP000243797">
    <property type="component" value="Unassembled WGS sequence"/>
</dbReference>
<feature type="transmembrane region" description="Helical" evidence="7">
    <location>
        <begin position="175"/>
        <end position="195"/>
    </location>
</feature>
<feature type="transmembrane region" description="Helical" evidence="7">
    <location>
        <begin position="385"/>
        <end position="407"/>
    </location>
</feature>
<feature type="transmembrane region" description="Helical" evidence="7">
    <location>
        <begin position="207"/>
        <end position="225"/>
    </location>
</feature>
<evidence type="ECO:0000256" key="4">
    <source>
        <dbReference type="ARBA" id="ARBA00022989"/>
    </source>
</evidence>
<dbReference type="InParanoid" id="A0A2K1QNM5"/>
<name>A0A2K1QNM5_9PEZI</name>
<feature type="transmembrane region" description="Helical" evidence="7">
    <location>
        <begin position="484"/>
        <end position="505"/>
    </location>
</feature>
<keyword evidence="3 7" id="KW-0812">Transmembrane</keyword>
<accession>A0A2K1QNM5</accession>
<evidence type="ECO:0000313" key="9">
    <source>
        <dbReference type="Proteomes" id="UP000243797"/>
    </source>
</evidence>
<keyword evidence="5 7" id="KW-0472">Membrane</keyword>
<comment type="caution">
    <text evidence="8">The sequence shown here is derived from an EMBL/GenBank/DDBJ whole genome shotgun (WGS) entry which is preliminary data.</text>
</comment>
<dbReference type="AlphaFoldDB" id="A0A2K1QNM5"/>
<dbReference type="GO" id="GO:0016020">
    <property type="term" value="C:membrane"/>
    <property type="evidence" value="ECO:0007669"/>
    <property type="project" value="UniProtKB-SubCell"/>
</dbReference>
<feature type="transmembrane region" description="Helical" evidence="7">
    <location>
        <begin position="90"/>
        <end position="121"/>
    </location>
</feature>
<keyword evidence="4 7" id="KW-1133">Transmembrane helix</keyword>
<reference evidence="8 9" key="1">
    <citation type="submission" date="2017-06" db="EMBL/GenBank/DDBJ databases">
        <title>Draft genome sequence of a variant of Elsinoe murrayae.</title>
        <authorList>
            <person name="Cheng Q."/>
        </authorList>
    </citation>
    <scope>NUCLEOTIDE SEQUENCE [LARGE SCALE GENOMIC DNA]</scope>
    <source>
        <strain evidence="8 9">CQ-2017a</strain>
    </source>
</reference>
<evidence type="ECO:0000256" key="2">
    <source>
        <dbReference type="ARBA" id="ARBA00022448"/>
    </source>
</evidence>
<dbReference type="OrthoDB" id="3900342at2759"/>
<dbReference type="PANTHER" id="PTHR45649:SF27">
    <property type="entry name" value="CHOLINE TRANSPORTER (EUROFUNG)"/>
    <property type="match status" value="1"/>
</dbReference>
<evidence type="ECO:0000256" key="6">
    <source>
        <dbReference type="SAM" id="MobiDB-lite"/>
    </source>
</evidence>
<dbReference type="GO" id="GO:0022857">
    <property type="term" value="F:transmembrane transporter activity"/>
    <property type="evidence" value="ECO:0007669"/>
    <property type="project" value="InterPro"/>
</dbReference>
<feature type="transmembrane region" description="Helical" evidence="7">
    <location>
        <begin position="133"/>
        <end position="155"/>
    </location>
</feature>
<sequence length="524" mass="56760">MSSSSYDEKAERGGDIHDKTHDSSRQSISVVTREGEIVNASGHKDQLKRQYGLLSVCGLALTIDNAWVALGGSLTVSILNGGPPGILYEFLTACFYYCFIAASVAELASSIPSAGGVYHWASVTPGKKWGRTIGYFAGWLNFFGWIFDLASIVSIPANVLVEFYRIYHPELEVQAWHTYVAFLGVTWTGCAICIFMNRLIPIMEKFGLFLIVFGGIATIIVVAAVPSTHASSSFVWKEFVNQTGWPNGIAFLTGVLNGAFAIGTVDSVTHMAEELPNPRVDLPKAICAQMVLGTFTGFVYAVAILYAIVDLDAVIGSPGAFPLSEVYSQATGSAGGTFGLLFIVFMSIYVCVIGTFLTCGRMWWSLARDNAVPLPGLFSKVNETLSCPIPATIFCAILVSGFGAIALGSKVAFADLVGSFIILTSVSFLFAIIPNMLTGRKNVPKGWFWMGKYGMVVNGLAVLFTIFFDIMYCFPYAMPVTPDLMNYNSVILVGCFVLSLVWWVVHARKNYPGPLLASMDIKGH</sequence>
<dbReference type="InterPro" id="IPR002293">
    <property type="entry name" value="AA/rel_permease1"/>
</dbReference>
<gene>
    <name evidence="8" type="ORF">CAC42_4692</name>
</gene>